<reference evidence="3 4" key="1">
    <citation type="journal article" date="2020" name="ISME J.">
        <title>Uncovering the hidden diversity of litter-decomposition mechanisms in mushroom-forming fungi.</title>
        <authorList>
            <person name="Floudas D."/>
            <person name="Bentzer J."/>
            <person name="Ahren D."/>
            <person name="Johansson T."/>
            <person name="Persson P."/>
            <person name="Tunlid A."/>
        </authorList>
    </citation>
    <scope>NUCLEOTIDE SEQUENCE [LARGE SCALE GENOMIC DNA]</scope>
    <source>
        <strain evidence="3 4">CBS 101986</strain>
    </source>
</reference>
<dbReference type="EMBL" id="JAACJJ010000028">
    <property type="protein sequence ID" value="KAF5322624.1"/>
    <property type="molecule type" value="Genomic_DNA"/>
</dbReference>
<dbReference type="Proteomes" id="UP000567179">
    <property type="component" value="Unassembled WGS sequence"/>
</dbReference>
<gene>
    <name evidence="3" type="ORF">D9619_002075</name>
</gene>
<keyword evidence="2" id="KW-0812">Transmembrane</keyword>
<sequence>MYSTLPFLVIMTFTGLTLILLVLFRRIREHYTPGDQKGTLGKQDVEATGKDAETMRAGGKLCRLCFSTSKPDAENAQSSPPSARSTEYIPSSMNSNDATRVPTPELDGELSPLRPTSDKAQGDGPGLEREASEEQGQELGKERLGDAKHVGETAKTDLDVSTEAAL</sequence>
<keyword evidence="2" id="KW-0472">Membrane</keyword>
<keyword evidence="2" id="KW-1133">Transmembrane helix</keyword>
<accession>A0A8H5BFW9</accession>
<feature type="compositionally biased region" description="Polar residues" evidence="1">
    <location>
        <begin position="70"/>
        <end position="98"/>
    </location>
</feature>
<feature type="transmembrane region" description="Helical" evidence="2">
    <location>
        <begin position="6"/>
        <end position="24"/>
    </location>
</feature>
<organism evidence="3 4">
    <name type="scientific">Psilocybe cf. subviscida</name>
    <dbReference type="NCBI Taxonomy" id="2480587"/>
    <lineage>
        <taxon>Eukaryota</taxon>
        <taxon>Fungi</taxon>
        <taxon>Dikarya</taxon>
        <taxon>Basidiomycota</taxon>
        <taxon>Agaricomycotina</taxon>
        <taxon>Agaricomycetes</taxon>
        <taxon>Agaricomycetidae</taxon>
        <taxon>Agaricales</taxon>
        <taxon>Agaricineae</taxon>
        <taxon>Strophariaceae</taxon>
        <taxon>Psilocybe</taxon>
    </lineage>
</organism>
<protein>
    <submittedName>
        <fullName evidence="3">Uncharacterized protein</fullName>
    </submittedName>
</protein>
<evidence type="ECO:0000256" key="1">
    <source>
        <dbReference type="SAM" id="MobiDB-lite"/>
    </source>
</evidence>
<keyword evidence="4" id="KW-1185">Reference proteome</keyword>
<name>A0A8H5BFW9_9AGAR</name>
<comment type="caution">
    <text evidence="3">The sequence shown here is derived from an EMBL/GenBank/DDBJ whole genome shotgun (WGS) entry which is preliminary data.</text>
</comment>
<evidence type="ECO:0000313" key="4">
    <source>
        <dbReference type="Proteomes" id="UP000567179"/>
    </source>
</evidence>
<evidence type="ECO:0000256" key="2">
    <source>
        <dbReference type="SAM" id="Phobius"/>
    </source>
</evidence>
<feature type="compositionally biased region" description="Basic and acidic residues" evidence="1">
    <location>
        <begin position="139"/>
        <end position="158"/>
    </location>
</feature>
<feature type="region of interest" description="Disordered" evidence="1">
    <location>
        <begin position="70"/>
        <end position="166"/>
    </location>
</feature>
<evidence type="ECO:0000313" key="3">
    <source>
        <dbReference type="EMBL" id="KAF5322624.1"/>
    </source>
</evidence>
<dbReference type="AlphaFoldDB" id="A0A8H5BFW9"/>
<feature type="compositionally biased region" description="Basic and acidic residues" evidence="1">
    <location>
        <begin position="116"/>
        <end position="132"/>
    </location>
</feature>
<proteinExistence type="predicted"/>